<dbReference type="OrthoDB" id="5298629at2"/>
<organism evidence="2 3">
    <name type="scientific">Psychrobacter pasteurii</name>
    <dbReference type="NCBI Taxonomy" id="1945520"/>
    <lineage>
        <taxon>Bacteria</taxon>
        <taxon>Pseudomonadati</taxon>
        <taxon>Pseudomonadota</taxon>
        <taxon>Gammaproteobacteria</taxon>
        <taxon>Moraxellales</taxon>
        <taxon>Moraxellaceae</taxon>
        <taxon>Psychrobacter</taxon>
    </lineage>
</organism>
<dbReference type="Proteomes" id="UP000188169">
    <property type="component" value="Unassembled WGS sequence"/>
</dbReference>
<feature type="domain" description="MaoC-like" evidence="1">
    <location>
        <begin position="19"/>
        <end position="112"/>
    </location>
</feature>
<gene>
    <name evidence="2" type="ORF">A1019T_00222</name>
</gene>
<dbReference type="InterPro" id="IPR052342">
    <property type="entry name" value="MCH/BMMD"/>
</dbReference>
<sequence length="163" mass="18146">MVQQLYLEDVKVGDKWVSRTESISEAEIKDFAKDYDPQPYHLDNERAKDTFFGTLVASGWQTAGVTMRLMVETIPIATGLIGAGAQISWPAPTYPGDTLHVEAEVIEIKESKSKPDRGMVIVQIDTFNQDQQIVQRFTCTMLAFKRASGIPPLNNERLLGSQG</sequence>
<evidence type="ECO:0000313" key="3">
    <source>
        <dbReference type="Proteomes" id="UP000188169"/>
    </source>
</evidence>
<reference evidence="3" key="1">
    <citation type="submission" date="2017-02" db="EMBL/GenBank/DDBJ databases">
        <authorList>
            <person name="Mornico D."/>
        </authorList>
    </citation>
    <scope>NUCLEOTIDE SEQUENCE [LARGE SCALE GENOMIC DNA]</scope>
</reference>
<name>A0A1R4ECM6_9GAMM</name>
<dbReference type="STRING" id="1945520.A1019T_00222"/>
<dbReference type="PANTHER" id="PTHR43664">
    <property type="entry name" value="MONOAMINE OXIDASE-RELATED"/>
    <property type="match status" value="1"/>
</dbReference>
<dbReference type="PANTHER" id="PTHR43664:SF1">
    <property type="entry name" value="BETA-METHYLMALYL-COA DEHYDRATASE"/>
    <property type="match status" value="1"/>
</dbReference>
<dbReference type="AlphaFoldDB" id="A0A1R4ECM6"/>
<dbReference type="SUPFAM" id="SSF54637">
    <property type="entry name" value="Thioesterase/thiol ester dehydrase-isomerase"/>
    <property type="match status" value="1"/>
</dbReference>
<dbReference type="InterPro" id="IPR029069">
    <property type="entry name" value="HotDog_dom_sf"/>
</dbReference>
<protein>
    <submittedName>
        <fullName evidence="2">Bifunctional aldehyde dehydrogenase/enoyl-CoA hydratase</fullName>
    </submittedName>
</protein>
<dbReference type="EMBL" id="FUGD01000037">
    <property type="protein sequence ID" value="SJM36261.1"/>
    <property type="molecule type" value="Genomic_DNA"/>
</dbReference>
<evidence type="ECO:0000313" key="2">
    <source>
        <dbReference type="EMBL" id="SJM36261.1"/>
    </source>
</evidence>
<accession>A0A1R4ECM6</accession>
<proteinExistence type="predicted"/>
<dbReference type="CDD" id="cd03454">
    <property type="entry name" value="YdeM"/>
    <property type="match status" value="1"/>
</dbReference>
<evidence type="ECO:0000259" key="1">
    <source>
        <dbReference type="Pfam" id="PF01575"/>
    </source>
</evidence>
<dbReference type="Gene3D" id="3.10.129.10">
    <property type="entry name" value="Hotdog Thioesterase"/>
    <property type="match status" value="1"/>
</dbReference>
<keyword evidence="3" id="KW-1185">Reference proteome</keyword>
<dbReference type="Pfam" id="PF01575">
    <property type="entry name" value="MaoC_dehydratas"/>
    <property type="match status" value="1"/>
</dbReference>
<dbReference type="InterPro" id="IPR002539">
    <property type="entry name" value="MaoC-like_dom"/>
</dbReference>